<dbReference type="AlphaFoldDB" id="A0A1I5M6S3"/>
<dbReference type="EMBL" id="FOXH01000001">
    <property type="protein sequence ID" value="SFP05219.1"/>
    <property type="molecule type" value="Genomic_DNA"/>
</dbReference>
<dbReference type="PROSITE" id="PS50234">
    <property type="entry name" value="VWFA"/>
    <property type="match status" value="1"/>
</dbReference>
<feature type="domain" description="VWFA" evidence="1">
    <location>
        <begin position="107"/>
        <end position="284"/>
    </location>
</feature>
<name>A0A1I5M6S3_9BACT</name>
<accession>A0A1I5M6S3</accession>
<dbReference type="PROSITE" id="PS51257">
    <property type="entry name" value="PROKAR_LIPOPROTEIN"/>
    <property type="match status" value="1"/>
</dbReference>
<organism evidence="2 3">
    <name type="scientific">Pseudarcicella hirudinis</name>
    <dbReference type="NCBI Taxonomy" id="1079859"/>
    <lineage>
        <taxon>Bacteria</taxon>
        <taxon>Pseudomonadati</taxon>
        <taxon>Bacteroidota</taxon>
        <taxon>Cytophagia</taxon>
        <taxon>Cytophagales</taxon>
        <taxon>Flectobacillaceae</taxon>
        <taxon>Pseudarcicella</taxon>
    </lineage>
</organism>
<dbReference type="CDD" id="cd00198">
    <property type="entry name" value="vWFA"/>
    <property type="match status" value="1"/>
</dbReference>
<proteinExistence type="predicted"/>
<evidence type="ECO:0000313" key="2">
    <source>
        <dbReference type="EMBL" id="SFP05219.1"/>
    </source>
</evidence>
<dbReference type="Gene3D" id="3.40.50.410">
    <property type="entry name" value="von Willebrand factor, type A domain"/>
    <property type="match status" value="1"/>
</dbReference>
<gene>
    <name evidence="2" type="ORF">SAMN04515674_101158</name>
</gene>
<evidence type="ECO:0000313" key="3">
    <source>
        <dbReference type="Proteomes" id="UP000199306"/>
    </source>
</evidence>
<evidence type="ECO:0000259" key="1">
    <source>
        <dbReference type="PROSITE" id="PS50234"/>
    </source>
</evidence>
<dbReference type="InterPro" id="IPR002035">
    <property type="entry name" value="VWF_A"/>
</dbReference>
<dbReference type="InterPro" id="IPR036465">
    <property type="entry name" value="vWFA_dom_sf"/>
</dbReference>
<dbReference type="Proteomes" id="UP000199306">
    <property type="component" value="Unassembled WGS sequence"/>
</dbReference>
<protein>
    <submittedName>
        <fullName evidence="2">von Willebrand factor type A domain-containing protein</fullName>
    </submittedName>
</protein>
<dbReference type="SUPFAM" id="SSF53300">
    <property type="entry name" value="vWA-like"/>
    <property type="match status" value="1"/>
</dbReference>
<dbReference type="Pfam" id="PF00092">
    <property type="entry name" value="VWA"/>
    <property type="match status" value="1"/>
</dbReference>
<reference evidence="2 3" key="1">
    <citation type="submission" date="2016-10" db="EMBL/GenBank/DDBJ databases">
        <authorList>
            <person name="de Groot N.N."/>
        </authorList>
    </citation>
    <scope>NUCLEOTIDE SEQUENCE [LARGE SCALE GENOMIC DNA]</scope>
    <source>
        <strain evidence="3">E92,LMG 26720,CCM 7988</strain>
    </source>
</reference>
<keyword evidence="3" id="KW-1185">Reference proteome</keyword>
<dbReference type="STRING" id="1079859.SAMN04515674_101158"/>
<sequence>MRQLIYRSAFIITILAILQSCERIIEVPIAGEASGAIIRVGTPSRSGQTATFTIDVHVVDGAGNYASGLGAQNFTMMEDTTGRKYSLSFRLLDIKGGNRTPVKGDYNAFLLLDQSGSTDDTDPDNLRIRSSQIFLESMGNNDKVALGSFTTGQLYPSLSGNVHLHGGFNAKGTTFYPALDSLKNTILKGNTPLFTSTAWAINYTAANAKAQNKVVILFTDGQNNGGSSQSAVESLSLQKKVPVYTVGLSTDVGFDVLNNMALNTGGSFMWAKDAKQLISYFGTLGNLLRGNAEYYTLTFEASAGSLPTFSKLLYLQVSLPNGKKFWMPYVIKLA</sequence>
<dbReference type="SMART" id="SM00327">
    <property type="entry name" value="VWA"/>
    <property type="match status" value="1"/>
</dbReference>